<gene>
    <name evidence="1" type="ORF">ACOLOM_LOCUS2744</name>
</gene>
<organism evidence="1 2">
    <name type="scientific">Acaulospora colombiana</name>
    <dbReference type="NCBI Taxonomy" id="27376"/>
    <lineage>
        <taxon>Eukaryota</taxon>
        <taxon>Fungi</taxon>
        <taxon>Fungi incertae sedis</taxon>
        <taxon>Mucoromycota</taxon>
        <taxon>Glomeromycotina</taxon>
        <taxon>Glomeromycetes</taxon>
        <taxon>Diversisporales</taxon>
        <taxon>Acaulosporaceae</taxon>
        <taxon>Acaulospora</taxon>
    </lineage>
</organism>
<dbReference type="EMBL" id="CAJVPT010003743">
    <property type="protein sequence ID" value="CAG8499760.1"/>
    <property type="molecule type" value="Genomic_DNA"/>
</dbReference>
<accession>A0ACA9KXT0</accession>
<keyword evidence="2" id="KW-1185">Reference proteome</keyword>
<evidence type="ECO:0000313" key="1">
    <source>
        <dbReference type="EMBL" id="CAG8499760.1"/>
    </source>
</evidence>
<name>A0ACA9KXT0_9GLOM</name>
<sequence length="169" mass="18160">MTLKAVAVLHGDKKFESDSVHGIVKFTQEDENALTLIDVEIEGLTPGEHGFHVHEFGDNTDGCTSAGDHYNPTNKHHGAPQDEVRHVGDLGNISASENGTVKTKIKDKFIALVGPHSVVGRTIIVHADKDDLGKGNHPLSLSTGNAGARVACGIIGKQWDLFKLYQYDG</sequence>
<dbReference type="Proteomes" id="UP000789525">
    <property type="component" value="Unassembled WGS sequence"/>
</dbReference>
<proteinExistence type="predicted"/>
<feature type="non-terminal residue" evidence="1">
    <location>
        <position position="169"/>
    </location>
</feature>
<evidence type="ECO:0000313" key="2">
    <source>
        <dbReference type="Proteomes" id="UP000789525"/>
    </source>
</evidence>
<comment type="caution">
    <text evidence="1">The sequence shown here is derived from an EMBL/GenBank/DDBJ whole genome shotgun (WGS) entry which is preliminary data.</text>
</comment>
<reference evidence="1" key="1">
    <citation type="submission" date="2021-06" db="EMBL/GenBank/DDBJ databases">
        <authorList>
            <person name="Kallberg Y."/>
            <person name="Tangrot J."/>
            <person name="Rosling A."/>
        </authorList>
    </citation>
    <scope>NUCLEOTIDE SEQUENCE</scope>
    <source>
        <strain evidence="1">CL356</strain>
    </source>
</reference>
<protein>
    <submittedName>
        <fullName evidence="1">1584_t:CDS:1</fullName>
    </submittedName>
</protein>